<dbReference type="EC" id="3.2.1.17" evidence="2"/>
<protein>
    <submittedName>
        <fullName evidence="2">Glycoside hydrolase, family 25</fullName>
        <ecNumber evidence="2">3.2.1.17</ecNumber>
    </submittedName>
</protein>
<dbReference type="InterPro" id="IPR002053">
    <property type="entry name" value="Glyco_hydro_25"/>
</dbReference>
<organism evidence="2">
    <name type="scientific">gut metagenome</name>
    <dbReference type="NCBI Taxonomy" id="749906"/>
    <lineage>
        <taxon>unclassified sequences</taxon>
        <taxon>metagenomes</taxon>
        <taxon>organismal metagenomes</taxon>
    </lineage>
</organism>
<proteinExistence type="inferred from homology"/>
<dbReference type="PROSITE" id="PS51904">
    <property type="entry name" value="GLYCOSYL_HYDROL_F25_2"/>
    <property type="match status" value="1"/>
</dbReference>
<comment type="caution">
    <text evidence="2">The sequence shown here is derived from an EMBL/GenBank/DDBJ whole genome shotgun (WGS) entry which is preliminary data.</text>
</comment>
<sequence>MILKALDVSKHQGDFDPQRAKQQGIDTVFLRAGYGTDRDKMFARFAEKCRAQDLRMGAYLFMTSHYRQYNGGDVRLAERLQNQQLDSLFETLKGAGVTSWVALDQELEGGRTMGLTPRQNTDLLNRAAARVKAAGYAPCLYCSASWLKNHVQAERLVMPVWAAYYYRSKASCDPDFASASPLQAVNTGWGRYLLGLGDQICAWQFASRGQGSRYGVKSDSVDRSWLYYQPEELAQREACRMGFEQQEGLELVVT</sequence>
<feature type="non-terminal residue" evidence="2">
    <location>
        <position position="254"/>
    </location>
</feature>
<dbReference type="AlphaFoldDB" id="J9CKR1"/>
<comment type="similarity">
    <text evidence="1">Belongs to the glycosyl hydrolase 25 family.</text>
</comment>
<dbReference type="PANTHER" id="PTHR34135:SF2">
    <property type="entry name" value="LYSOZYME"/>
    <property type="match status" value="1"/>
</dbReference>
<evidence type="ECO:0000256" key="1">
    <source>
        <dbReference type="ARBA" id="ARBA00010646"/>
    </source>
</evidence>
<dbReference type="GO" id="GO:0003796">
    <property type="term" value="F:lysozyme activity"/>
    <property type="evidence" value="ECO:0007669"/>
    <property type="project" value="UniProtKB-EC"/>
</dbReference>
<keyword evidence="2" id="KW-0378">Hydrolase</keyword>
<keyword evidence="2" id="KW-0326">Glycosidase</keyword>
<dbReference type="Gene3D" id="3.20.20.80">
    <property type="entry name" value="Glycosidases"/>
    <property type="match status" value="1"/>
</dbReference>
<dbReference type="InterPro" id="IPR017853">
    <property type="entry name" value="GH"/>
</dbReference>
<reference evidence="2" key="1">
    <citation type="journal article" date="2012" name="PLoS ONE">
        <title>Gene sets for utilization of primary and secondary nutrition supplies in the distal gut of endangered iberian lynx.</title>
        <authorList>
            <person name="Alcaide M."/>
            <person name="Messina E."/>
            <person name="Richter M."/>
            <person name="Bargiela R."/>
            <person name="Peplies J."/>
            <person name="Huws S.A."/>
            <person name="Newbold C.J."/>
            <person name="Golyshin P.N."/>
            <person name="Simon M.A."/>
            <person name="Lopez G."/>
            <person name="Yakimov M.M."/>
            <person name="Ferrer M."/>
        </authorList>
    </citation>
    <scope>NUCLEOTIDE SEQUENCE</scope>
</reference>
<accession>J9CKR1</accession>
<dbReference type="PANTHER" id="PTHR34135">
    <property type="entry name" value="LYSOZYME"/>
    <property type="match status" value="1"/>
</dbReference>
<dbReference type="GO" id="GO:0016998">
    <property type="term" value="P:cell wall macromolecule catabolic process"/>
    <property type="evidence" value="ECO:0007669"/>
    <property type="project" value="InterPro"/>
</dbReference>
<dbReference type="Pfam" id="PF01183">
    <property type="entry name" value="Glyco_hydro_25"/>
    <property type="match status" value="1"/>
</dbReference>
<name>J9CKR1_9ZZZZ</name>
<dbReference type="SUPFAM" id="SSF51445">
    <property type="entry name" value="(Trans)glycosidases"/>
    <property type="match status" value="1"/>
</dbReference>
<dbReference type="GO" id="GO:0016052">
    <property type="term" value="P:carbohydrate catabolic process"/>
    <property type="evidence" value="ECO:0007669"/>
    <property type="project" value="TreeGrafter"/>
</dbReference>
<gene>
    <name evidence="2" type="ORF">EVA_11248</name>
</gene>
<evidence type="ECO:0000313" key="2">
    <source>
        <dbReference type="EMBL" id="EJX00646.1"/>
    </source>
</evidence>
<dbReference type="EMBL" id="AMCI01003286">
    <property type="protein sequence ID" value="EJX00646.1"/>
    <property type="molecule type" value="Genomic_DNA"/>
</dbReference>
<dbReference type="GO" id="GO:0009253">
    <property type="term" value="P:peptidoglycan catabolic process"/>
    <property type="evidence" value="ECO:0007669"/>
    <property type="project" value="InterPro"/>
</dbReference>